<proteinExistence type="predicted"/>
<evidence type="ECO:0000313" key="2">
    <source>
        <dbReference type="EMBL" id="SBT52323.1"/>
    </source>
</evidence>
<feature type="compositionally biased region" description="Low complexity" evidence="1">
    <location>
        <begin position="101"/>
        <end position="110"/>
    </location>
</feature>
<dbReference type="EMBL" id="FLRE01000294">
    <property type="protein sequence ID" value="SBT52323.1"/>
    <property type="molecule type" value="Genomic_DNA"/>
</dbReference>
<dbReference type="AlphaFoldDB" id="A0A1A9A888"/>
<organism evidence="2 3">
    <name type="scientific">Plasmodium ovale wallikeri</name>
    <dbReference type="NCBI Taxonomy" id="864142"/>
    <lineage>
        <taxon>Eukaryota</taxon>
        <taxon>Sar</taxon>
        <taxon>Alveolata</taxon>
        <taxon>Apicomplexa</taxon>
        <taxon>Aconoidasida</taxon>
        <taxon>Haemosporida</taxon>
        <taxon>Plasmodiidae</taxon>
        <taxon>Plasmodium</taxon>
        <taxon>Plasmodium (Plasmodium)</taxon>
    </lineage>
</organism>
<gene>
    <name evidence="2" type="ORF">POVWA2_063210</name>
</gene>
<dbReference type="InterPro" id="IPR008780">
    <property type="entry name" value="Plasmodium_Vir"/>
</dbReference>
<sequence>MKDNKCKKEHYEYLAKCVDLYKKTEQFCTQGNNAPSSKCPPLFSNFGIYFPGKILSEMPCQLEVQTEAPVELAGTDEMTGKDLQAPPKEDVTVYGGESDTDSSLQSSPSMSDTLMKTSIPALGSCFFFFILYRWTPVGSIIRNRLLNRGGEINELHNNVGVELWEDTMEPLNINSDRNGYQLAYQSL</sequence>
<accession>A0A1A9A888</accession>
<dbReference type="Proteomes" id="UP000078550">
    <property type="component" value="Unassembled WGS sequence"/>
</dbReference>
<dbReference type="Pfam" id="PF05795">
    <property type="entry name" value="Plasmodium_Vir"/>
    <property type="match status" value="1"/>
</dbReference>
<reference evidence="3" key="1">
    <citation type="submission" date="2016-05" db="EMBL/GenBank/DDBJ databases">
        <authorList>
            <person name="Naeem Raeece"/>
        </authorList>
    </citation>
    <scope>NUCLEOTIDE SEQUENCE [LARGE SCALE GENOMIC DNA]</scope>
</reference>
<evidence type="ECO:0000256" key="1">
    <source>
        <dbReference type="SAM" id="MobiDB-lite"/>
    </source>
</evidence>
<protein>
    <submittedName>
        <fullName evidence="2">PIR Superfamily Protein</fullName>
    </submittedName>
</protein>
<evidence type="ECO:0000313" key="3">
    <source>
        <dbReference type="Proteomes" id="UP000078550"/>
    </source>
</evidence>
<feature type="region of interest" description="Disordered" evidence="1">
    <location>
        <begin position="76"/>
        <end position="110"/>
    </location>
</feature>
<name>A0A1A9A888_PLAOA</name>